<evidence type="ECO:0000313" key="2">
    <source>
        <dbReference type="Proteomes" id="UP001153636"/>
    </source>
</evidence>
<dbReference type="AlphaFoldDB" id="A0A9P0CEV0"/>
<sequence length="817" mass="94472">MPRRVLDVDSLICSVHKYFTDEKENGGPLKSVMSVQQRVCDALVQGWGNYGPRAISGPRSVEIRPVTVVNIKQKINSKMTTKKRKVDSECRVFKEEWSWKYFFTEFKDKPVCLICNETVAVFKDFNLSRHFSKKHASAKYLSMTEVEKKSFVERQKEKLRGQQNMFTKQSVTQKAATLASYVVAYKIAKSNRTLSDGEFVKDCMVAVSNIICPEKSKEFQSLALSRRTITDRIDAIAKQLSSQLEMNCNKFEYFSLTMDESTDMNDTAQLLIFIRAIDSEFNITEELACLQSLKGKTTGKIIYDSCFEGISKFNLPMDKLCNITTDGAPNMVGSHLGFMGIFCKENPNNNVLFLHYLIHQDVLCKAAIDIQPVLSVVVKLINTIRSQGLMHRQFQEFLKSTESEFSDILYHTKVRWLSCGNAFERVWNLRKEIQDFLTEQGKWDDFKIMADENWLPDFAFFTDLLSHLNKLNTKLQGKNQFLDELWGHLKAFKLQLKLFCSCVEKNELTHFPKLSSISPVSDDKINRFAQQLKKLHEEFEKRFQDFKRIEQSLNIFSMPFNVNVDETPANLQLELIEMQCNTHLKQLFLNTNKLEFYKSISRTQYPNIVAHAQKIMAMFGTSYLCEQTFSIMKLRKNCLRKSFPIPALVISETKLRGVLQNHNSELPTEDHRKTRPSLKTKDISDGTKFEIRDTIYRMRANKEHVTLNTILSELIDRKFDDIGRTSLSQVIHNLGFKFQKEDNRKALCERNETWIFSTSATKRIWQDDNAKSIKHTDGEGKRHIILHAGRKSGFIEGADLIFSSKSKSSDYHDNMNT</sequence>
<keyword evidence="2" id="KW-1185">Reference proteome</keyword>
<name>A0A9P0CEV0_9CUCU</name>
<dbReference type="PANTHER" id="PTHR45913:SF9">
    <property type="entry name" value="GENERAL TRANSCRIPTION FACTOR II-I REPEAT DOMAIN-CONTAINING PROTEIN 2-LIKE-RELATED"/>
    <property type="match status" value="1"/>
</dbReference>
<proteinExistence type="predicted"/>
<evidence type="ECO:0000313" key="1">
    <source>
        <dbReference type="EMBL" id="CAH1098620.1"/>
    </source>
</evidence>
<dbReference type="EMBL" id="OV651813">
    <property type="protein sequence ID" value="CAH1098620.1"/>
    <property type="molecule type" value="Genomic_DNA"/>
</dbReference>
<accession>A0A9P0CEV0</accession>
<gene>
    <name evidence="1" type="ORF">PSYICH_LOCUS726</name>
</gene>
<reference evidence="1" key="1">
    <citation type="submission" date="2022-01" db="EMBL/GenBank/DDBJ databases">
        <authorList>
            <person name="King R."/>
        </authorList>
    </citation>
    <scope>NUCLEOTIDE SEQUENCE</scope>
</reference>
<dbReference type="SUPFAM" id="SSF53098">
    <property type="entry name" value="Ribonuclease H-like"/>
    <property type="match status" value="1"/>
</dbReference>
<dbReference type="Proteomes" id="UP001153636">
    <property type="component" value="Chromosome 1"/>
</dbReference>
<dbReference type="PANTHER" id="PTHR45913">
    <property type="entry name" value="EPM2A-INTERACTING PROTEIN 1"/>
    <property type="match status" value="1"/>
</dbReference>
<evidence type="ECO:0008006" key="3">
    <source>
        <dbReference type="Google" id="ProtNLM"/>
    </source>
</evidence>
<organism evidence="1 2">
    <name type="scientific">Psylliodes chrysocephalus</name>
    <dbReference type="NCBI Taxonomy" id="3402493"/>
    <lineage>
        <taxon>Eukaryota</taxon>
        <taxon>Metazoa</taxon>
        <taxon>Ecdysozoa</taxon>
        <taxon>Arthropoda</taxon>
        <taxon>Hexapoda</taxon>
        <taxon>Insecta</taxon>
        <taxon>Pterygota</taxon>
        <taxon>Neoptera</taxon>
        <taxon>Endopterygota</taxon>
        <taxon>Coleoptera</taxon>
        <taxon>Polyphaga</taxon>
        <taxon>Cucujiformia</taxon>
        <taxon>Chrysomeloidea</taxon>
        <taxon>Chrysomelidae</taxon>
        <taxon>Galerucinae</taxon>
        <taxon>Alticini</taxon>
        <taxon>Psylliodes</taxon>
    </lineage>
</organism>
<dbReference type="InterPro" id="IPR012337">
    <property type="entry name" value="RNaseH-like_sf"/>
</dbReference>
<protein>
    <recommendedName>
        <fullName evidence="3">General transcription factor II-I repeat domain-containing protein 2</fullName>
    </recommendedName>
</protein>
<dbReference type="OrthoDB" id="6623314at2759"/>